<keyword evidence="3 8" id="KW-0863">Zinc-finger</keyword>
<dbReference type="AlphaFoldDB" id="C6TJU0"/>
<keyword evidence="7" id="KW-0804">Transcription</keyword>
<accession>C6TJU0</accession>
<dbReference type="PROSITE" id="PS50096">
    <property type="entry name" value="IQ"/>
    <property type="match status" value="1"/>
</dbReference>
<dbReference type="FunFam" id="3.30.160.60:FF:000131">
    <property type="entry name" value="protein indeterminate-domain 5, chloroplastic-like"/>
    <property type="match status" value="1"/>
</dbReference>
<sequence length="509" mass="57036">MMSQEAISVPSNNLRDPSVQLHEPNSNSNSNPNNPNPNSLKRKRSLPGTPDPNAEVIALSPKSLMATNRFICEVCNKGFQRDQNLQLHRRGHNLPWKLRQRNKEEVVKKKVYVCPEKSCVHHDPCRALGDLTGIKKHFSRKHGEKKWKCDKCSKKYAVQSDWKAHNKICGTRQYKCDCGTIFSRKDSFVTHGAFCDAMAEQNARLPAVLSNLGSEILMNAAQGPRVMPQALQLHGFHNSEFGGPGSEPYMGNFADVNHVEHNKLRMPLWLDQTNNIPLQLNHHHHHHPLSVSSNNSSSLFSPGTTLAEANNMFGTSSSSQGQWLNYRYHPEASFTHANVSIPHGLKLEQEENKGDLSHSVSSLYQSHTEPTRMSGGNNNLAFDNSNFGLLDPNMSSTSSNNNNRYNNNVVEIQKLFKQGNQAVENFNHMVNSQASTNNIIGGGFSLSSTKGLEHMVMPRIEEWESGEPEIMQKQQLRSSTSNATEEHLTKDFMGIGPVINLQSQFRGHY</sequence>
<dbReference type="ExpressionAtlas" id="C6TJU0">
    <property type="expression patterns" value="baseline and differential"/>
</dbReference>
<dbReference type="PROSITE" id="PS50157">
    <property type="entry name" value="ZINC_FINGER_C2H2_2"/>
    <property type="match status" value="1"/>
</dbReference>
<dbReference type="Pfam" id="PF22992">
    <property type="entry name" value="C2CH-4th_BIRD-IDD"/>
    <property type="match status" value="1"/>
</dbReference>
<feature type="domain" description="C2H2-type" evidence="10">
    <location>
        <begin position="70"/>
        <end position="92"/>
    </location>
</feature>
<dbReference type="InterPro" id="IPR031140">
    <property type="entry name" value="IDD1-16"/>
</dbReference>
<dbReference type="Gene3D" id="3.30.160.60">
    <property type="entry name" value="Classic Zinc Finger"/>
    <property type="match status" value="2"/>
</dbReference>
<dbReference type="GO" id="GO:0008270">
    <property type="term" value="F:zinc ion binding"/>
    <property type="evidence" value="ECO:0007669"/>
    <property type="project" value="UniProtKB-KW"/>
</dbReference>
<dbReference type="Pfam" id="PF22995">
    <property type="entry name" value="C2CH-3rd_BIRD-IDD"/>
    <property type="match status" value="1"/>
</dbReference>
<evidence type="ECO:0000256" key="4">
    <source>
        <dbReference type="ARBA" id="ARBA00022833"/>
    </source>
</evidence>
<dbReference type="FunFam" id="3.30.160.60:FF:000554">
    <property type="entry name" value="protein indeterminate-domain 12-like"/>
    <property type="match status" value="1"/>
</dbReference>
<evidence type="ECO:0000256" key="8">
    <source>
        <dbReference type="PROSITE-ProRule" id="PRU00042"/>
    </source>
</evidence>
<dbReference type="InterPro" id="IPR055185">
    <property type="entry name" value="C2CH-4th_BIRD-IDD"/>
</dbReference>
<dbReference type="InterPro" id="IPR013087">
    <property type="entry name" value="Znf_C2H2_type"/>
</dbReference>
<dbReference type="PANTHER" id="PTHR10593:SF181">
    <property type="entry name" value="C2H2-TYPE DOMAIN-CONTAINING PROTEIN"/>
    <property type="match status" value="1"/>
</dbReference>
<dbReference type="SUPFAM" id="SSF57667">
    <property type="entry name" value="beta-beta-alpha zinc fingers"/>
    <property type="match status" value="1"/>
</dbReference>
<keyword evidence="6" id="KW-0238">DNA-binding</keyword>
<dbReference type="InterPro" id="IPR036236">
    <property type="entry name" value="Znf_C2H2_sf"/>
</dbReference>
<reference evidence="11" key="1">
    <citation type="submission" date="2009-08" db="EMBL/GenBank/DDBJ databases">
        <authorList>
            <person name="Cheung F."/>
            <person name="Xiao Y."/>
            <person name="Chan A."/>
            <person name="Moskal W."/>
            <person name="Town C.D."/>
        </authorList>
    </citation>
    <scope>NUCLEOTIDE SEQUENCE</scope>
</reference>
<keyword evidence="1" id="KW-0479">Metal-binding</keyword>
<dbReference type="Pfam" id="PF22996">
    <property type="entry name" value="C2H2-2nd_BIRD-IDD"/>
    <property type="match status" value="1"/>
</dbReference>
<evidence type="ECO:0000256" key="7">
    <source>
        <dbReference type="ARBA" id="ARBA00023163"/>
    </source>
</evidence>
<dbReference type="GO" id="GO:0003677">
    <property type="term" value="F:DNA binding"/>
    <property type="evidence" value="ECO:0007669"/>
    <property type="project" value="UniProtKB-KW"/>
</dbReference>
<dbReference type="EMBL" id="BT097940">
    <property type="protein sequence ID" value="ACU23180.1"/>
    <property type="molecule type" value="mRNA"/>
</dbReference>
<evidence type="ECO:0000256" key="9">
    <source>
        <dbReference type="SAM" id="MobiDB-lite"/>
    </source>
</evidence>
<dbReference type="SMART" id="SM00355">
    <property type="entry name" value="ZnF_C2H2"/>
    <property type="match status" value="3"/>
</dbReference>
<evidence type="ECO:0000313" key="11">
    <source>
        <dbReference type="EMBL" id="ACU23180.1"/>
    </source>
</evidence>
<evidence type="ECO:0000256" key="1">
    <source>
        <dbReference type="ARBA" id="ARBA00022723"/>
    </source>
</evidence>
<keyword evidence="5" id="KW-0805">Transcription regulation</keyword>
<feature type="compositionally biased region" description="Low complexity" evidence="9">
    <location>
        <begin position="24"/>
        <end position="39"/>
    </location>
</feature>
<evidence type="ECO:0000256" key="2">
    <source>
        <dbReference type="ARBA" id="ARBA00022737"/>
    </source>
</evidence>
<evidence type="ECO:0000256" key="3">
    <source>
        <dbReference type="ARBA" id="ARBA00022771"/>
    </source>
</evidence>
<dbReference type="InterPro" id="IPR055187">
    <property type="entry name" value="C2CH-3rd_BIRD-IDD"/>
</dbReference>
<dbReference type="PANTHER" id="PTHR10593">
    <property type="entry name" value="SERINE/THREONINE-PROTEIN KINASE RIO"/>
    <property type="match status" value="1"/>
</dbReference>
<evidence type="ECO:0000256" key="5">
    <source>
        <dbReference type="ARBA" id="ARBA00023015"/>
    </source>
</evidence>
<keyword evidence="2" id="KW-0677">Repeat</keyword>
<feature type="region of interest" description="Disordered" evidence="9">
    <location>
        <begin position="1"/>
        <end position="55"/>
    </location>
</feature>
<dbReference type="GO" id="GO:0006355">
    <property type="term" value="P:regulation of DNA-templated transcription"/>
    <property type="evidence" value="ECO:0007669"/>
    <property type="project" value="UniProtKB-ARBA"/>
</dbReference>
<protein>
    <recommendedName>
        <fullName evidence="10">C2H2-type domain-containing protein</fullName>
    </recommendedName>
</protein>
<organism evidence="11">
    <name type="scientific">Glycine max</name>
    <name type="common">Soybean</name>
    <name type="synonym">Glycine hispida</name>
    <dbReference type="NCBI Taxonomy" id="3847"/>
    <lineage>
        <taxon>Eukaryota</taxon>
        <taxon>Viridiplantae</taxon>
        <taxon>Streptophyta</taxon>
        <taxon>Embryophyta</taxon>
        <taxon>Tracheophyta</taxon>
        <taxon>Spermatophyta</taxon>
        <taxon>Magnoliopsida</taxon>
        <taxon>eudicotyledons</taxon>
        <taxon>Gunneridae</taxon>
        <taxon>Pentapetalae</taxon>
        <taxon>rosids</taxon>
        <taxon>fabids</taxon>
        <taxon>Fabales</taxon>
        <taxon>Fabaceae</taxon>
        <taxon>Papilionoideae</taxon>
        <taxon>50 kb inversion clade</taxon>
        <taxon>NPAAA clade</taxon>
        <taxon>indigoferoid/millettioid clade</taxon>
        <taxon>Phaseoleae</taxon>
        <taxon>Glycine</taxon>
        <taxon>Glycine subgen. Soja</taxon>
    </lineage>
</organism>
<keyword evidence="4" id="KW-0862">Zinc</keyword>
<evidence type="ECO:0000256" key="6">
    <source>
        <dbReference type="ARBA" id="ARBA00023125"/>
    </source>
</evidence>
<proteinExistence type="evidence at transcript level"/>
<name>C6TJU0_SOYBN</name>
<dbReference type="PROSITE" id="PS00028">
    <property type="entry name" value="ZINC_FINGER_C2H2_1"/>
    <property type="match status" value="1"/>
</dbReference>
<evidence type="ECO:0000259" key="10">
    <source>
        <dbReference type="PROSITE" id="PS50157"/>
    </source>
</evidence>
<feature type="compositionally biased region" description="Polar residues" evidence="9">
    <location>
        <begin position="1"/>
        <end position="15"/>
    </location>
</feature>
<dbReference type="InterPro" id="IPR055186">
    <property type="entry name" value="C2H2-2nd_BIRD-IDD"/>
</dbReference>